<organism evidence="8 9">
    <name type="scientific">Azospirillum doebereinerae</name>
    <dbReference type="NCBI Taxonomy" id="92933"/>
    <lineage>
        <taxon>Bacteria</taxon>
        <taxon>Pseudomonadati</taxon>
        <taxon>Pseudomonadota</taxon>
        <taxon>Alphaproteobacteria</taxon>
        <taxon>Rhodospirillales</taxon>
        <taxon>Azospirillaceae</taxon>
        <taxon>Azospirillum</taxon>
    </lineage>
</organism>
<feature type="compositionally biased region" description="Basic and acidic residues" evidence="5">
    <location>
        <begin position="9"/>
        <end position="18"/>
    </location>
</feature>
<evidence type="ECO:0000256" key="1">
    <source>
        <dbReference type="ARBA" id="ARBA00012528"/>
    </source>
</evidence>
<protein>
    <recommendedName>
        <fullName evidence="1">diguanylate cyclase</fullName>
        <ecNumber evidence="1">2.7.7.65</ecNumber>
    </recommendedName>
</protein>
<dbReference type="SUPFAM" id="SSF52172">
    <property type="entry name" value="CheY-like"/>
    <property type="match status" value="1"/>
</dbReference>
<dbReference type="RefSeq" id="WP_126996492.1">
    <property type="nucleotide sequence ID" value="NZ_JBNPXW010000007.1"/>
</dbReference>
<keyword evidence="9" id="KW-1185">Reference proteome</keyword>
<dbReference type="Gene3D" id="3.30.70.270">
    <property type="match status" value="1"/>
</dbReference>
<dbReference type="SMART" id="SM00267">
    <property type="entry name" value="GGDEF"/>
    <property type="match status" value="1"/>
</dbReference>
<evidence type="ECO:0000256" key="4">
    <source>
        <dbReference type="SAM" id="Coils"/>
    </source>
</evidence>
<reference evidence="8 9" key="1">
    <citation type="submission" date="2018-12" db="EMBL/GenBank/DDBJ databases">
        <authorList>
            <person name="Yang Y."/>
        </authorList>
    </citation>
    <scope>NUCLEOTIDE SEQUENCE [LARGE SCALE GENOMIC DNA]</scope>
    <source>
        <strain evidence="8 9">GSF71</strain>
    </source>
</reference>
<comment type="catalytic activity">
    <reaction evidence="2">
        <text>2 GTP = 3',3'-c-di-GMP + 2 diphosphate</text>
        <dbReference type="Rhea" id="RHEA:24898"/>
        <dbReference type="ChEBI" id="CHEBI:33019"/>
        <dbReference type="ChEBI" id="CHEBI:37565"/>
        <dbReference type="ChEBI" id="CHEBI:58805"/>
        <dbReference type="EC" id="2.7.7.65"/>
    </reaction>
</comment>
<evidence type="ECO:0000313" key="9">
    <source>
        <dbReference type="Proteomes" id="UP000280346"/>
    </source>
</evidence>
<dbReference type="InterPro" id="IPR011006">
    <property type="entry name" value="CheY-like_superfamily"/>
</dbReference>
<comment type="caution">
    <text evidence="8">The sequence shown here is derived from an EMBL/GenBank/DDBJ whole genome shotgun (WGS) entry which is preliminary data.</text>
</comment>
<dbReference type="GO" id="GO:0000160">
    <property type="term" value="P:phosphorelay signal transduction system"/>
    <property type="evidence" value="ECO:0007669"/>
    <property type="project" value="InterPro"/>
</dbReference>
<evidence type="ECO:0000256" key="3">
    <source>
        <dbReference type="PROSITE-ProRule" id="PRU00169"/>
    </source>
</evidence>
<name>A0A433JCR4_9PROT</name>
<evidence type="ECO:0000259" key="6">
    <source>
        <dbReference type="PROSITE" id="PS50110"/>
    </source>
</evidence>
<evidence type="ECO:0000256" key="5">
    <source>
        <dbReference type="SAM" id="MobiDB-lite"/>
    </source>
</evidence>
<feature type="modified residue" description="4-aspartylphosphate" evidence="3">
    <location>
        <position position="88"/>
    </location>
</feature>
<feature type="domain" description="GGDEF" evidence="7">
    <location>
        <begin position="377"/>
        <end position="510"/>
    </location>
</feature>
<dbReference type="Pfam" id="PF11849">
    <property type="entry name" value="DUF3369"/>
    <property type="match status" value="1"/>
</dbReference>
<dbReference type="PROSITE" id="PS50110">
    <property type="entry name" value="RESPONSE_REGULATORY"/>
    <property type="match status" value="1"/>
</dbReference>
<dbReference type="FunFam" id="3.30.70.270:FF:000001">
    <property type="entry name" value="Diguanylate cyclase domain protein"/>
    <property type="match status" value="1"/>
</dbReference>
<dbReference type="Pfam" id="PF00990">
    <property type="entry name" value="GGDEF"/>
    <property type="match status" value="1"/>
</dbReference>
<feature type="coiled-coil region" evidence="4">
    <location>
        <begin position="315"/>
        <end position="342"/>
    </location>
</feature>
<evidence type="ECO:0000259" key="7">
    <source>
        <dbReference type="PROSITE" id="PS50887"/>
    </source>
</evidence>
<dbReference type="OrthoDB" id="7326651at2"/>
<evidence type="ECO:0000313" key="8">
    <source>
        <dbReference type="EMBL" id="RUQ74261.1"/>
    </source>
</evidence>
<dbReference type="InterPro" id="IPR043128">
    <property type="entry name" value="Rev_trsase/Diguanyl_cyclase"/>
</dbReference>
<dbReference type="NCBIfam" id="TIGR00254">
    <property type="entry name" value="GGDEF"/>
    <property type="match status" value="1"/>
</dbReference>
<dbReference type="InterPro" id="IPR000160">
    <property type="entry name" value="GGDEF_dom"/>
</dbReference>
<feature type="domain" description="Response regulatory" evidence="6">
    <location>
        <begin position="33"/>
        <end position="157"/>
    </location>
</feature>
<dbReference type="GO" id="GO:0052621">
    <property type="term" value="F:diguanylate cyclase activity"/>
    <property type="evidence" value="ECO:0007669"/>
    <property type="project" value="UniProtKB-EC"/>
</dbReference>
<keyword evidence="4" id="KW-0175">Coiled coil</keyword>
<dbReference type="EMBL" id="RZIJ01000004">
    <property type="protein sequence ID" value="RUQ74261.1"/>
    <property type="molecule type" value="Genomic_DNA"/>
</dbReference>
<dbReference type="InterPro" id="IPR029787">
    <property type="entry name" value="Nucleotide_cyclase"/>
</dbReference>
<dbReference type="PROSITE" id="PS50887">
    <property type="entry name" value="GGDEF"/>
    <property type="match status" value="1"/>
</dbReference>
<feature type="compositionally biased region" description="Pro residues" evidence="5">
    <location>
        <begin position="19"/>
        <end position="28"/>
    </location>
</feature>
<dbReference type="InterPro" id="IPR001789">
    <property type="entry name" value="Sig_transdc_resp-reg_receiver"/>
</dbReference>
<feature type="region of interest" description="Disordered" evidence="5">
    <location>
        <begin position="1"/>
        <end position="30"/>
    </location>
</feature>
<dbReference type="Proteomes" id="UP000280346">
    <property type="component" value="Unassembled WGS sequence"/>
</dbReference>
<dbReference type="InterPro" id="IPR021800">
    <property type="entry name" value="DUF3369"/>
</dbReference>
<dbReference type="PANTHER" id="PTHR45138">
    <property type="entry name" value="REGULATORY COMPONENTS OF SENSORY TRANSDUCTION SYSTEM"/>
    <property type="match status" value="1"/>
</dbReference>
<accession>A0A433JCR4</accession>
<dbReference type="SUPFAM" id="SSF55073">
    <property type="entry name" value="Nucleotide cyclase"/>
    <property type="match status" value="1"/>
</dbReference>
<keyword evidence="3" id="KW-0597">Phosphoprotein</keyword>
<evidence type="ECO:0000256" key="2">
    <source>
        <dbReference type="ARBA" id="ARBA00034247"/>
    </source>
</evidence>
<sequence length="521" mass="56931">MPNDFLFADGDRAPDRETPPPPPPPAGEPAPWLVLIVDDEAEIHAVTRLALARLRYRGRRLHLLSSSSAAEAERVLRETPDIAIVLLDVVMETEDAGLKLVRTIRETLGNQAVRIILRTGQPGQAPEEDVVLAYDINDYKSKTELTAQKLFTTVVSALRAYTDIQALESNRRGLQRIIQSTDRLFALRRMQPFAAEVLIHLSEVLRVAPDAVLCARCPEAGGAPAVLAGIGRHAGASGEPASALDPALAAVIAETFRNKRGVHGPDGSAFYLRVPDGQEIAAWIRTDRPLDAVDRALVEVFASKIAIGFANVSLYERLREANETLERRVAERTSALEEANVRLNRLATLDSLTGVWNRRRFLELADAELGRTRRHGRHLGIFLLDLDRFKAINDTHGHAAGDEVLRTVVRRTRDALRASDHIARFGGEEFVVLLPETDGEGTAAVAERVRASLAASPVMVDGRAVPVTGSLGVASWIAAETSIEQTLRRADVALYAAKQAGRNRVRRAELLDRADGLTQIA</sequence>
<dbReference type="InterPro" id="IPR050469">
    <property type="entry name" value="Diguanylate_Cyclase"/>
</dbReference>
<dbReference type="PANTHER" id="PTHR45138:SF9">
    <property type="entry name" value="DIGUANYLATE CYCLASE DGCM-RELATED"/>
    <property type="match status" value="1"/>
</dbReference>
<dbReference type="AlphaFoldDB" id="A0A433JCR4"/>
<dbReference type="CDD" id="cd01949">
    <property type="entry name" value="GGDEF"/>
    <property type="match status" value="1"/>
</dbReference>
<gene>
    <name evidence="8" type="ORF">EJ913_07900</name>
</gene>
<dbReference type="EC" id="2.7.7.65" evidence="1"/>
<dbReference type="Gene3D" id="3.40.50.2300">
    <property type="match status" value="1"/>
</dbReference>
<proteinExistence type="predicted"/>